<evidence type="ECO:0000256" key="9">
    <source>
        <dbReference type="SAM" id="Phobius"/>
    </source>
</evidence>
<feature type="region of interest" description="Disordered" evidence="8">
    <location>
        <begin position="683"/>
        <end position="702"/>
    </location>
</feature>
<evidence type="ECO:0000256" key="5">
    <source>
        <dbReference type="ARBA" id="ARBA00023242"/>
    </source>
</evidence>
<proteinExistence type="inferred from homology"/>
<dbReference type="InterPro" id="IPR010402">
    <property type="entry name" value="CCT_domain"/>
</dbReference>
<dbReference type="Proteomes" id="UP000008022">
    <property type="component" value="Unassembled WGS sequence"/>
</dbReference>
<dbReference type="PROSITE" id="PS51017">
    <property type="entry name" value="CCT"/>
    <property type="match status" value="1"/>
</dbReference>
<evidence type="ECO:0000256" key="4">
    <source>
        <dbReference type="ARBA" id="ARBA00023108"/>
    </source>
</evidence>
<evidence type="ECO:0000256" key="6">
    <source>
        <dbReference type="PROSITE-ProRule" id="PRU00169"/>
    </source>
</evidence>
<evidence type="ECO:0000313" key="12">
    <source>
        <dbReference type="EnsemblPlants" id="ORUFI11G03640.1"/>
    </source>
</evidence>
<dbReference type="InterPro" id="IPR045279">
    <property type="entry name" value="ARR-like"/>
</dbReference>
<feature type="region of interest" description="Disordered" evidence="8">
    <location>
        <begin position="465"/>
        <end position="487"/>
    </location>
</feature>
<feature type="compositionally biased region" description="Polar residues" evidence="8">
    <location>
        <begin position="177"/>
        <end position="186"/>
    </location>
</feature>
<dbReference type="Pfam" id="PF06203">
    <property type="entry name" value="CCT"/>
    <property type="match status" value="1"/>
</dbReference>
<accession>A0A0E0R4G8</accession>
<name>A0A0E0R4G8_ORYRU</name>
<feature type="region of interest" description="Disordered" evidence="8">
    <location>
        <begin position="541"/>
        <end position="568"/>
    </location>
</feature>
<dbReference type="GO" id="GO:0000160">
    <property type="term" value="P:phosphorelay signal transduction system"/>
    <property type="evidence" value="ECO:0007669"/>
    <property type="project" value="UniProtKB-KW"/>
</dbReference>
<evidence type="ECO:0008006" key="14">
    <source>
        <dbReference type="Google" id="ProtNLM"/>
    </source>
</evidence>
<feature type="transmembrane region" description="Helical" evidence="9">
    <location>
        <begin position="823"/>
        <end position="850"/>
    </location>
</feature>
<comment type="caution">
    <text evidence="6">Lacks conserved residue(s) required for the propagation of feature annotation.</text>
</comment>
<evidence type="ECO:0000256" key="3">
    <source>
        <dbReference type="ARBA" id="ARBA00023012"/>
    </source>
</evidence>
<keyword evidence="9" id="KW-0472">Membrane</keyword>
<evidence type="ECO:0000259" key="10">
    <source>
        <dbReference type="PROSITE" id="PS50110"/>
    </source>
</evidence>
<dbReference type="STRING" id="4529.A0A0E0R4G8"/>
<feature type="region of interest" description="Disordered" evidence="8">
    <location>
        <begin position="589"/>
        <end position="610"/>
    </location>
</feature>
<dbReference type="HOGENOM" id="CLU_015512_2_0_1"/>
<keyword evidence="5 7" id="KW-0539">Nucleus</keyword>
<comment type="similarity">
    <text evidence="2">Belongs to the ARR-like family.</text>
</comment>
<feature type="compositionally biased region" description="Basic and acidic residues" evidence="8">
    <location>
        <begin position="551"/>
        <end position="563"/>
    </location>
</feature>
<reference evidence="12" key="2">
    <citation type="submission" date="2015-06" db="UniProtKB">
        <authorList>
            <consortium name="EnsemblPlants"/>
        </authorList>
    </citation>
    <scope>IDENTIFICATION</scope>
</reference>
<protein>
    <recommendedName>
        <fullName evidence="14">Response regulatory domain-containing protein</fullName>
    </recommendedName>
</protein>
<dbReference type="PROSITE" id="PS50110">
    <property type="entry name" value="RESPONSE_REGULATORY"/>
    <property type="match status" value="1"/>
</dbReference>
<dbReference type="SMART" id="SM00448">
    <property type="entry name" value="REC"/>
    <property type="match status" value="1"/>
</dbReference>
<feature type="domain" description="CCT" evidence="11">
    <location>
        <begin position="643"/>
        <end position="685"/>
    </location>
</feature>
<keyword evidence="3" id="KW-0902">Two-component regulatory system</keyword>
<dbReference type="Gramene" id="ORUFI11G03640.1">
    <property type="protein sequence ID" value="ORUFI11G03640.1"/>
    <property type="gene ID" value="ORUFI11G03640"/>
</dbReference>
<dbReference type="Gene3D" id="3.40.50.2300">
    <property type="match status" value="1"/>
</dbReference>
<feature type="region of interest" description="Disordered" evidence="8">
    <location>
        <begin position="177"/>
        <end position="235"/>
    </location>
</feature>
<dbReference type="GO" id="GO:0005634">
    <property type="term" value="C:nucleus"/>
    <property type="evidence" value="ECO:0007669"/>
    <property type="project" value="UniProtKB-SubCell"/>
</dbReference>
<dbReference type="Pfam" id="PF00072">
    <property type="entry name" value="Response_reg"/>
    <property type="match status" value="1"/>
</dbReference>
<evidence type="ECO:0000259" key="11">
    <source>
        <dbReference type="PROSITE" id="PS51017"/>
    </source>
</evidence>
<keyword evidence="4" id="KW-0090">Biological rhythms</keyword>
<dbReference type="PANTHER" id="PTHR43874:SF117">
    <property type="entry name" value="TWO-COMPONENT RESPONSE REGULATOR-LIKE APRR3"/>
    <property type="match status" value="1"/>
</dbReference>
<keyword evidence="13" id="KW-1185">Reference proteome</keyword>
<evidence type="ECO:0000256" key="7">
    <source>
        <dbReference type="PROSITE-ProRule" id="PRU00357"/>
    </source>
</evidence>
<feature type="domain" description="Response regulatory" evidence="10">
    <location>
        <begin position="44"/>
        <end position="162"/>
    </location>
</feature>
<reference evidence="13" key="1">
    <citation type="submission" date="2013-06" db="EMBL/GenBank/DDBJ databases">
        <authorList>
            <person name="Zhao Q."/>
        </authorList>
    </citation>
    <scope>NUCLEOTIDE SEQUENCE</scope>
    <source>
        <strain evidence="13">cv. W1943</strain>
    </source>
</reference>
<sequence length="895" mass="96228">MSPDADAAAAAAGGEGAAAAGVGTAGEGRGVIRWDQILPRRSLRVLLVEHDDSTRQVVTALLRKCGYRVAAVADGMKAWGVMRERAYAFDLVLTEVTMPTLSGIELLSRIVASDECKNIPVIMMSSQDSIGTVLRCMQKGAVDFLVKPVRKNELRNLWQHVWRRHAMNSQTNASENNAASNHLSANGGNGSKTGEHSDEESDAQSSGSKREVEIQSAEKLPEVVADGGAGSSREHKIQNGFIDGMNTKSHALKGNDDAPSGNACGDSELQVLSTEKNVRSKFLNGITSAKVAGQIMDNALRFADSSSLRSSDPGKDLLVVAQTTADRKCKSSALENNAVMENNLSENSKGTATGHAESCPSHFVEINLEKQHHLNGYTNHKLNEKDIFNHSNSSAFSRYGNKRIESSAQRPFPPSFRVVHQQPVYDKNPQSSRVLLSCEHNTRESTVQAQVPLDRSTEGAAILCSSSVREDAGTSSSSPRKDSLTHPSYGFIPVPIPVGAAIPYHYGAIMQPMYYPQGAFMHCDSAAINKTAIQHASCQSNYHENLGKPPQIDEHKQPEENHQLHHSRQILRESGEPVDLAKAHMERINQSASCSQDIRKGSGCTGSGETDANTNTVIALESGNESGVQNCSNNVLDGDRSRREAALLKFRMKRKDRCFEKKVRYHSRKKLAEQRPRVKGQFLSSISNGGRRSSGGAGRDAGRVRDRLAVGGVLRRRRGAGREPAVRQRVRDVPDDMHVAAAAASARAAVVVVAVDAVRAAAVLGASAAVPDAAAPAAISGGRERHVPASGGADDDEPAAITAASTVVTTAADDEEQQRVDGVAAVVLVPLLIAAVSAVVVQPVLLLLPLRQRQALRRRRRGERLHGADPSGVAAHRHIPDVTTRTNFSARYDRN</sequence>
<dbReference type="AlphaFoldDB" id="A0A0E0R4G8"/>
<evidence type="ECO:0000256" key="2">
    <source>
        <dbReference type="ARBA" id="ARBA00010330"/>
    </source>
</evidence>
<keyword evidence="9" id="KW-1133">Transmembrane helix</keyword>
<evidence type="ECO:0000313" key="13">
    <source>
        <dbReference type="Proteomes" id="UP000008022"/>
    </source>
</evidence>
<dbReference type="EnsemblPlants" id="ORUFI11G03640.1">
    <property type="protein sequence ID" value="ORUFI11G03640.1"/>
    <property type="gene ID" value="ORUFI11G03640"/>
</dbReference>
<organism evidence="12 13">
    <name type="scientific">Oryza rufipogon</name>
    <name type="common">Brownbeard rice</name>
    <name type="synonym">Asian wild rice</name>
    <dbReference type="NCBI Taxonomy" id="4529"/>
    <lineage>
        <taxon>Eukaryota</taxon>
        <taxon>Viridiplantae</taxon>
        <taxon>Streptophyta</taxon>
        <taxon>Embryophyta</taxon>
        <taxon>Tracheophyta</taxon>
        <taxon>Spermatophyta</taxon>
        <taxon>Magnoliopsida</taxon>
        <taxon>Liliopsida</taxon>
        <taxon>Poales</taxon>
        <taxon>Poaceae</taxon>
        <taxon>BOP clade</taxon>
        <taxon>Oryzoideae</taxon>
        <taxon>Oryzeae</taxon>
        <taxon>Oryzinae</taxon>
        <taxon>Oryza</taxon>
    </lineage>
</organism>
<dbReference type="GO" id="GO:0009736">
    <property type="term" value="P:cytokinin-activated signaling pathway"/>
    <property type="evidence" value="ECO:0007669"/>
    <property type="project" value="InterPro"/>
</dbReference>
<dbReference type="PANTHER" id="PTHR43874">
    <property type="entry name" value="TWO-COMPONENT RESPONSE REGULATOR"/>
    <property type="match status" value="1"/>
</dbReference>
<dbReference type="GO" id="GO:0048511">
    <property type="term" value="P:rhythmic process"/>
    <property type="evidence" value="ECO:0007669"/>
    <property type="project" value="UniProtKB-KW"/>
</dbReference>
<keyword evidence="9" id="KW-0812">Transmembrane</keyword>
<dbReference type="eggNOG" id="KOG1601">
    <property type="taxonomic scope" value="Eukaryota"/>
</dbReference>
<dbReference type="InterPro" id="IPR001789">
    <property type="entry name" value="Sig_transdc_resp-reg_receiver"/>
</dbReference>
<comment type="subcellular location">
    <subcellularLocation>
        <location evidence="1 7">Nucleus</location>
    </subcellularLocation>
</comment>
<dbReference type="SUPFAM" id="SSF52172">
    <property type="entry name" value="CheY-like"/>
    <property type="match status" value="1"/>
</dbReference>
<evidence type="ECO:0000256" key="1">
    <source>
        <dbReference type="ARBA" id="ARBA00004123"/>
    </source>
</evidence>
<dbReference type="InterPro" id="IPR011006">
    <property type="entry name" value="CheY-like_superfamily"/>
</dbReference>
<evidence type="ECO:0000256" key="8">
    <source>
        <dbReference type="SAM" id="MobiDB-lite"/>
    </source>
</evidence>
<dbReference type="OMA" id="HYGAIMQ"/>